<dbReference type="PANTHER" id="PTHR21340">
    <property type="entry name" value="DIADENOSINE 5,5-P1,P4-TETRAPHOSPHATE PYROPHOSPHOHYDROLASE MUTT"/>
    <property type="match status" value="1"/>
</dbReference>
<sequence length="142" mass="16321">MQTKNSSASGILILTESTPKQFLLLQHRDRWDLPKGHREAGETIQETARRETQEETGLTADKIKLDPDFEYKLNYPVQYPNQTTPVNKEVTYFLGWVAETFTPTLTEHIGFQWFDWNPPHQIQTQTIDGLLAAVAQHLHSTS</sequence>
<dbReference type="InterPro" id="IPR000086">
    <property type="entry name" value="NUDIX_hydrolase_dom"/>
</dbReference>
<evidence type="ECO:0000256" key="2">
    <source>
        <dbReference type="ARBA" id="ARBA00018911"/>
    </source>
</evidence>
<dbReference type="InterPro" id="IPR003565">
    <property type="entry name" value="Tetra_PHTase"/>
</dbReference>
<dbReference type="RefSeq" id="WP_145268938.1">
    <property type="nucleotide sequence ID" value="NZ_CP036272.1"/>
</dbReference>
<evidence type="ECO:0000256" key="7">
    <source>
        <dbReference type="SAM" id="MobiDB-lite"/>
    </source>
</evidence>
<dbReference type="PANTHER" id="PTHR21340:SF0">
    <property type="entry name" value="BIS(5'-NUCLEOSYL)-TETRAPHOSPHATASE [ASYMMETRICAL]"/>
    <property type="match status" value="1"/>
</dbReference>
<keyword evidence="3" id="KW-0547">Nucleotide-binding</keyword>
<dbReference type="CDD" id="cd03428">
    <property type="entry name" value="NUDIX_Ap4A_Nudt2"/>
    <property type="match status" value="1"/>
</dbReference>
<dbReference type="Pfam" id="PF00293">
    <property type="entry name" value="NUDIX"/>
    <property type="match status" value="1"/>
</dbReference>
<dbReference type="GO" id="GO:0006754">
    <property type="term" value="P:ATP biosynthetic process"/>
    <property type="evidence" value="ECO:0007669"/>
    <property type="project" value="TreeGrafter"/>
</dbReference>
<comment type="similarity">
    <text evidence="1 6">Belongs to the Nudix hydrolase family.</text>
</comment>
<dbReference type="PRINTS" id="PR00502">
    <property type="entry name" value="NUDIXFAMILY"/>
</dbReference>
<gene>
    <name evidence="9" type="primary">ndx1</name>
    <name evidence="9" type="ORF">SV7mr_05410</name>
</gene>
<evidence type="ECO:0000256" key="6">
    <source>
        <dbReference type="RuleBase" id="RU003476"/>
    </source>
</evidence>
<evidence type="ECO:0000256" key="3">
    <source>
        <dbReference type="ARBA" id="ARBA00022741"/>
    </source>
</evidence>
<feature type="domain" description="Nudix hydrolase" evidence="8">
    <location>
        <begin position="4"/>
        <end position="137"/>
    </location>
</feature>
<feature type="region of interest" description="Disordered" evidence="7">
    <location>
        <begin position="37"/>
        <end position="56"/>
    </location>
</feature>
<dbReference type="EMBL" id="CP036272">
    <property type="protein sequence ID" value="QDT58052.1"/>
    <property type="molecule type" value="Genomic_DNA"/>
</dbReference>
<evidence type="ECO:0000313" key="9">
    <source>
        <dbReference type="EMBL" id="QDT58052.1"/>
    </source>
</evidence>
<dbReference type="Gene3D" id="3.90.79.10">
    <property type="entry name" value="Nucleoside Triphosphate Pyrophosphohydrolase"/>
    <property type="match status" value="1"/>
</dbReference>
<dbReference type="InterPro" id="IPR015797">
    <property type="entry name" value="NUDIX_hydrolase-like_dom_sf"/>
</dbReference>
<proteinExistence type="inferred from homology"/>
<evidence type="ECO:0000256" key="5">
    <source>
        <dbReference type="ARBA" id="ARBA00032644"/>
    </source>
</evidence>
<dbReference type="InterPro" id="IPR020476">
    <property type="entry name" value="Nudix_hydrolase"/>
</dbReference>
<dbReference type="Proteomes" id="UP000315003">
    <property type="component" value="Chromosome"/>
</dbReference>
<evidence type="ECO:0000259" key="8">
    <source>
        <dbReference type="PROSITE" id="PS51462"/>
    </source>
</evidence>
<name>A0A517SPK7_9BACT</name>
<evidence type="ECO:0000256" key="1">
    <source>
        <dbReference type="ARBA" id="ARBA00005582"/>
    </source>
</evidence>
<dbReference type="PROSITE" id="PS00893">
    <property type="entry name" value="NUDIX_BOX"/>
    <property type="match status" value="1"/>
</dbReference>
<dbReference type="SUPFAM" id="SSF55811">
    <property type="entry name" value="Nudix"/>
    <property type="match status" value="1"/>
</dbReference>
<feature type="compositionally biased region" description="Basic and acidic residues" evidence="7">
    <location>
        <begin position="37"/>
        <end position="53"/>
    </location>
</feature>
<dbReference type="GO" id="GO:0000166">
    <property type="term" value="F:nucleotide binding"/>
    <property type="evidence" value="ECO:0007669"/>
    <property type="project" value="UniProtKB-KW"/>
</dbReference>
<accession>A0A517SPK7</accession>
<dbReference type="GO" id="GO:0006167">
    <property type="term" value="P:AMP biosynthetic process"/>
    <property type="evidence" value="ECO:0007669"/>
    <property type="project" value="TreeGrafter"/>
</dbReference>
<keyword evidence="10" id="KW-1185">Reference proteome</keyword>
<dbReference type="InterPro" id="IPR020084">
    <property type="entry name" value="NUDIX_hydrolase_CS"/>
</dbReference>
<organism evidence="9 10">
    <name type="scientific">Stieleria bergensis</name>
    <dbReference type="NCBI Taxonomy" id="2528025"/>
    <lineage>
        <taxon>Bacteria</taxon>
        <taxon>Pseudomonadati</taxon>
        <taxon>Planctomycetota</taxon>
        <taxon>Planctomycetia</taxon>
        <taxon>Pirellulales</taxon>
        <taxon>Pirellulaceae</taxon>
        <taxon>Stieleria</taxon>
    </lineage>
</organism>
<dbReference type="InterPro" id="IPR051325">
    <property type="entry name" value="Nudix_hydrolase_domain"/>
</dbReference>
<protein>
    <recommendedName>
        <fullName evidence="2">Bis(5'-nucleosyl)-tetraphosphatase [asymmetrical]</fullName>
    </recommendedName>
    <alternativeName>
        <fullName evidence="5">Diadenosine 5',5'''-P1,P4-tetraphosphate asymmetrical hydrolase</fullName>
    </alternativeName>
</protein>
<keyword evidence="4 6" id="KW-0378">Hydrolase</keyword>
<evidence type="ECO:0000313" key="10">
    <source>
        <dbReference type="Proteomes" id="UP000315003"/>
    </source>
</evidence>
<dbReference type="GO" id="GO:0004081">
    <property type="term" value="F:bis(5'-nucleosyl)-tetraphosphatase (asymmetrical) activity"/>
    <property type="evidence" value="ECO:0007669"/>
    <property type="project" value="TreeGrafter"/>
</dbReference>
<dbReference type="AlphaFoldDB" id="A0A517SPK7"/>
<reference evidence="9 10" key="1">
    <citation type="submission" date="2019-02" db="EMBL/GenBank/DDBJ databases">
        <title>Deep-cultivation of Planctomycetes and their phenomic and genomic characterization uncovers novel biology.</title>
        <authorList>
            <person name="Wiegand S."/>
            <person name="Jogler M."/>
            <person name="Boedeker C."/>
            <person name="Pinto D."/>
            <person name="Vollmers J."/>
            <person name="Rivas-Marin E."/>
            <person name="Kohn T."/>
            <person name="Peeters S.H."/>
            <person name="Heuer A."/>
            <person name="Rast P."/>
            <person name="Oberbeckmann S."/>
            <person name="Bunk B."/>
            <person name="Jeske O."/>
            <person name="Meyerdierks A."/>
            <person name="Storesund J.E."/>
            <person name="Kallscheuer N."/>
            <person name="Luecker S."/>
            <person name="Lage O.M."/>
            <person name="Pohl T."/>
            <person name="Merkel B.J."/>
            <person name="Hornburger P."/>
            <person name="Mueller R.-W."/>
            <person name="Bruemmer F."/>
            <person name="Labrenz M."/>
            <person name="Spormann A.M."/>
            <person name="Op den Camp H."/>
            <person name="Overmann J."/>
            <person name="Amann R."/>
            <person name="Jetten M.S.M."/>
            <person name="Mascher T."/>
            <person name="Medema M.H."/>
            <person name="Devos D.P."/>
            <person name="Kaster A.-K."/>
            <person name="Ovreas L."/>
            <person name="Rohde M."/>
            <person name="Galperin M.Y."/>
            <person name="Jogler C."/>
        </authorList>
    </citation>
    <scope>NUCLEOTIDE SEQUENCE [LARGE SCALE GENOMIC DNA]</scope>
    <source>
        <strain evidence="9 10">SV_7m_r</strain>
    </source>
</reference>
<evidence type="ECO:0000256" key="4">
    <source>
        <dbReference type="ARBA" id="ARBA00022801"/>
    </source>
</evidence>
<dbReference type="OrthoDB" id="9816289at2"/>
<dbReference type="PROSITE" id="PS51462">
    <property type="entry name" value="NUDIX"/>
    <property type="match status" value="1"/>
</dbReference>